<evidence type="ECO:0000256" key="2">
    <source>
        <dbReference type="ARBA" id="ARBA00022692"/>
    </source>
</evidence>
<dbReference type="OMA" id="WCLSSPR"/>
<dbReference type="KEGG" id="cthr:CTHT_0031200"/>
<dbReference type="eggNOG" id="ENOG502S77Q">
    <property type="taxonomic scope" value="Eukaryota"/>
</dbReference>
<evidence type="ECO:0000256" key="6">
    <source>
        <dbReference type="SAM" id="MobiDB-lite"/>
    </source>
</evidence>
<proteinExistence type="inferred from homology"/>
<dbReference type="InterPro" id="IPR051668">
    <property type="entry name" value="ATG33"/>
</dbReference>
<evidence type="ECO:0000256" key="5">
    <source>
        <dbReference type="ARBA" id="ARBA00038013"/>
    </source>
</evidence>
<keyword evidence="2 7" id="KW-0812">Transmembrane</keyword>
<comment type="similarity">
    <text evidence="5">Belongs to the ATG33 family.</text>
</comment>
<gene>
    <name evidence="8" type="ORF">CTHT_0031200</name>
</gene>
<dbReference type="GO" id="GO:0016236">
    <property type="term" value="P:macroautophagy"/>
    <property type="evidence" value="ECO:0007669"/>
    <property type="project" value="TreeGrafter"/>
</dbReference>
<dbReference type="RefSeq" id="XP_006693565.1">
    <property type="nucleotide sequence ID" value="XM_006693502.1"/>
</dbReference>
<evidence type="ECO:0000256" key="4">
    <source>
        <dbReference type="ARBA" id="ARBA00023136"/>
    </source>
</evidence>
<comment type="subcellular location">
    <subcellularLocation>
        <location evidence="1">Membrane</location>
        <topology evidence="1">Multi-pass membrane protein</topology>
    </subcellularLocation>
</comment>
<keyword evidence="9" id="KW-1185">Reference proteome</keyword>
<dbReference type="GeneID" id="18257158"/>
<dbReference type="PANTHER" id="PTHR37278">
    <property type="entry name" value="AUTOPHAGY-RELATED PROTEIN 33-RELATED"/>
    <property type="match status" value="1"/>
</dbReference>
<dbReference type="OrthoDB" id="5336366at2759"/>
<organism evidence="9">
    <name type="scientific">Chaetomium thermophilum (strain DSM 1495 / CBS 144.50 / IMI 039719)</name>
    <name type="common">Thermochaetoides thermophila</name>
    <dbReference type="NCBI Taxonomy" id="759272"/>
    <lineage>
        <taxon>Eukaryota</taxon>
        <taxon>Fungi</taxon>
        <taxon>Dikarya</taxon>
        <taxon>Ascomycota</taxon>
        <taxon>Pezizomycotina</taxon>
        <taxon>Sordariomycetes</taxon>
        <taxon>Sordariomycetidae</taxon>
        <taxon>Sordariales</taxon>
        <taxon>Chaetomiaceae</taxon>
        <taxon>Thermochaetoides</taxon>
    </lineage>
</organism>
<evidence type="ECO:0000256" key="7">
    <source>
        <dbReference type="SAM" id="Phobius"/>
    </source>
</evidence>
<name>G0S4J4_CHATD</name>
<keyword evidence="3 7" id="KW-1133">Transmembrane helix</keyword>
<dbReference type="GO" id="GO:0005741">
    <property type="term" value="C:mitochondrial outer membrane"/>
    <property type="evidence" value="ECO:0007669"/>
    <property type="project" value="TreeGrafter"/>
</dbReference>
<evidence type="ECO:0000256" key="1">
    <source>
        <dbReference type="ARBA" id="ARBA00004141"/>
    </source>
</evidence>
<dbReference type="Proteomes" id="UP000008066">
    <property type="component" value="Unassembled WGS sequence"/>
</dbReference>
<evidence type="ECO:0000256" key="3">
    <source>
        <dbReference type="ARBA" id="ARBA00022989"/>
    </source>
</evidence>
<evidence type="ECO:0008006" key="10">
    <source>
        <dbReference type="Google" id="ProtNLM"/>
    </source>
</evidence>
<reference evidence="8 9" key="1">
    <citation type="journal article" date="2011" name="Cell">
        <title>Insight into structure and assembly of the nuclear pore complex by utilizing the genome of a eukaryotic thermophile.</title>
        <authorList>
            <person name="Amlacher S."/>
            <person name="Sarges P."/>
            <person name="Flemming D."/>
            <person name="van Noort V."/>
            <person name="Kunze R."/>
            <person name="Devos D.P."/>
            <person name="Arumugam M."/>
            <person name="Bork P."/>
            <person name="Hurt E."/>
        </authorList>
    </citation>
    <scope>NUCLEOTIDE SEQUENCE [LARGE SCALE GENOMIC DNA]</scope>
    <source>
        <strain evidence="9">DSM 1495 / CBS 144.50 / IMI 039719</strain>
    </source>
</reference>
<dbReference type="PANTHER" id="PTHR37278:SF1">
    <property type="entry name" value="AUTOPHAGY-RELATED PROTEIN 33-RELATED"/>
    <property type="match status" value="1"/>
</dbReference>
<accession>G0S4J4</accession>
<evidence type="ECO:0000313" key="8">
    <source>
        <dbReference type="EMBL" id="EGS21269.1"/>
    </source>
</evidence>
<protein>
    <recommendedName>
        <fullName evidence="10">Autophagy-related protein 33</fullName>
    </recommendedName>
</protein>
<dbReference type="GO" id="GO:0000422">
    <property type="term" value="P:autophagy of mitochondrion"/>
    <property type="evidence" value="ECO:0007669"/>
    <property type="project" value="TreeGrafter"/>
</dbReference>
<feature type="region of interest" description="Disordered" evidence="6">
    <location>
        <begin position="152"/>
        <end position="173"/>
    </location>
</feature>
<feature type="transmembrane region" description="Helical" evidence="7">
    <location>
        <begin position="12"/>
        <end position="38"/>
    </location>
</feature>
<evidence type="ECO:0000313" key="9">
    <source>
        <dbReference type="Proteomes" id="UP000008066"/>
    </source>
</evidence>
<dbReference type="HOGENOM" id="CLU_065432_0_0_1"/>
<dbReference type="AlphaFoldDB" id="G0S4J4"/>
<keyword evidence="4 7" id="KW-0472">Membrane</keyword>
<sequence>MAAKGVSVLKFVGTVSLGVMTGLSYTLSSLTIPTLLTLPSAETAAQAFDALTATATRHLRSLSSISSSAFALAYLFSPRPYRHPYLLYASALALGSHLAASDLLAPYLISLDPATVSASASRQRKERQKQKKERLDRMRMEASYEMLGVDAHSEGSVEASGEELEGEESGAVNGEEVRAEVETFLKKQIVRSAFAGLGFLLSVVGIWGDGVGVVSGPTIVVEA</sequence>
<dbReference type="EMBL" id="GL988041">
    <property type="protein sequence ID" value="EGS21269.1"/>
    <property type="molecule type" value="Genomic_DNA"/>
</dbReference>